<evidence type="ECO:0000256" key="1">
    <source>
        <dbReference type="ARBA" id="ARBA00007916"/>
    </source>
</evidence>
<dbReference type="GO" id="GO:0000978">
    <property type="term" value="F:RNA polymerase II cis-regulatory region sequence-specific DNA binding"/>
    <property type="evidence" value="ECO:0007669"/>
    <property type="project" value="TreeGrafter"/>
</dbReference>
<dbReference type="GO" id="GO:0030855">
    <property type="term" value="P:epithelial cell differentiation"/>
    <property type="evidence" value="ECO:0007669"/>
    <property type="project" value="TreeGrafter"/>
</dbReference>
<accession>Q4S4M6</accession>
<protein>
    <submittedName>
        <fullName evidence="7">(spotted green pufferfish) hypothetical protein</fullName>
    </submittedName>
</protein>
<dbReference type="InterPro" id="IPR050460">
    <property type="entry name" value="Distal-less_Homeobox_TF"/>
</dbReference>
<feature type="region of interest" description="Disordered" evidence="5">
    <location>
        <begin position="22"/>
        <end position="44"/>
    </location>
</feature>
<keyword evidence="4" id="KW-0539">Nucleus</keyword>
<proteinExistence type="inferred from homology"/>
<reference evidence="7" key="2">
    <citation type="submission" date="2004-02" db="EMBL/GenBank/DDBJ databases">
        <authorList>
            <consortium name="Genoscope"/>
            <consortium name="Whitehead Institute Centre for Genome Research"/>
        </authorList>
    </citation>
    <scope>NUCLEOTIDE SEQUENCE</scope>
</reference>
<feature type="domain" description="Distal-less-like homeobox protein N-terminal" evidence="6">
    <location>
        <begin position="29"/>
        <end position="110"/>
    </location>
</feature>
<feature type="compositionally biased region" description="Polar residues" evidence="5">
    <location>
        <begin position="24"/>
        <end position="44"/>
    </location>
</feature>
<keyword evidence="2" id="KW-0238">DNA-binding</keyword>
<name>Q4S4M6_TETNG</name>
<dbReference type="AlphaFoldDB" id="Q4S4M6"/>
<dbReference type="KEGG" id="tng:GSTEN00024115G001"/>
<comment type="similarity">
    <text evidence="1">Belongs to the distal-less homeobox family.</text>
</comment>
<evidence type="ECO:0000256" key="4">
    <source>
        <dbReference type="ARBA" id="ARBA00023242"/>
    </source>
</evidence>
<feature type="region of interest" description="Disordered" evidence="5">
    <location>
        <begin position="155"/>
        <end position="247"/>
    </location>
</feature>
<evidence type="ECO:0000313" key="7">
    <source>
        <dbReference type="EMBL" id="CAG04406.1"/>
    </source>
</evidence>
<evidence type="ECO:0000256" key="5">
    <source>
        <dbReference type="SAM" id="MobiDB-lite"/>
    </source>
</evidence>
<feature type="compositionally biased region" description="Low complexity" evidence="5">
    <location>
        <begin position="178"/>
        <end position="188"/>
    </location>
</feature>
<keyword evidence="3" id="KW-0371">Homeobox</keyword>
<sequence length="247" mass="26504">MSAGQTYEKKISCILTDLPGSMSCHPNSKDSPTLPESSVTDMGYYSGQTAHSQHEYYQSQGYGQPINSYHHQFNLNGMGAAGAYATKSEYYTNGYRQFGHYSREHLQASPPAQEEPEPEVRMVNGKPKKIRKPRTIYSSYPAWCAAAALPEGAVPGPARESRAGGAARPHPDAGQDLVPEPEVQVQEAVQKRRGSPGSTAPTPATPWPVTHRPPPPCGRAVRTEHPDQQTSGPAAGAQRVAAVSGGL</sequence>
<dbReference type="Pfam" id="PF12413">
    <property type="entry name" value="DLL_N"/>
    <property type="match status" value="1"/>
</dbReference>
<dbReference type="InterPro" id="IPR022135">
    <property type="entry name" value="Distal-less_N"/>
</dbReference>
<dbReference type="PANTHER" id="PTHR24327">
    <property type="entry name" value="HOMEOBOX PROTEIN"/>
    <property type="match status" value="1"/>
</dbReference>
<dbReference type="OrthoDB" id="6159439at2759"/>
<gene>
    <name evidence="7" type="ORF">GSTENG00024115001</name>
</gene>
<dbReference type="GO" id="GO:0000981">
    <property type="term" value="F:DNA-binding transcription factor activity, RNA polymerase II-specific"/>
    <property type="evidence" value="ECO:0007669"/>
    <property type="project" value="TreeGrafter"/>
</dbReference>
<comment type="caution">
    <text evidence="7">The sequence shown here is derived from an EMBL/GenBank/DDBJ whole genome shotgun (WGS) entry which is preliminary data.</text>
</comment>
<dbReference type="EMBL" id="CAAE01014738">
    <property type="protein sequence ID" value="CAG04406.1"/>
    <property type="molecule type" value="Genomic_DNA"/>
</dbReference>
<organism evidence="7">
    <name type="scientific">Tetraodon nigroviridis</name>
    <name type="common">Spotted green pufferfish</name>
    <name type="synonym">Chelonodon nigroviridis</name>
    <dbReference type="NCBI Taxonomy" id="99883"/>
    <lineage>
        <taxon>Eukaryota</taxon>
        <taxon>Metazoa</taxon>
        <taxon>Chordata</taxon>
        <taxon>Craniata</taxon>
        <taxon>Vertebrata</taxon>
        <taxon>Euteleostomi</taxon>
        <taxon>Actinopterygii</taxon>
        <taxon>Neopterygii</taxon>
        <taxon>Teleostei</taxon>
        <taxon>Neoteleostei</taxon>
        <taxon>Acanthomorphata</taxon>
        <taxon>Eupercaria</taxon>
        <taxon>Tetraodontiformes</taxon>
        <taxon>Tetradontoidea</taxon>
        <taxon>Tetraodontidae</taxon>
        <taxon>Tetraodon</taxon>
    </lineage>
</organism>
<feature type="compositionally biased region" description="Pro residues" evidence="5">
    <location>
        <begin position="203"/>
        <end position="217"/>
    </location>
</feature>
<evidence type="ECO:0000256" key="3">
    <source>
        <dbReference type="ARBA" id="ARBA00023155"/>
    </source>
</evidence>
<reference evidence="7" key="1">
    <citation type="journal article" date="2004" name="Nature">
        <title>Genome duplication in the teleost fish Tetraodon nigroviridis reveals the early vertebrate proto-karyotype.</title>
        <authorList>
            <person name="Jaillon O."/>
            <person name="Aury J.-M."/>
            <person name="Brunet F."/>
            <person name="Petit J.-L."/>
            <person name="Stange-Thomann N."/>
            <person name="Mauceli E."/>
            <person name="Bouneau L."/>
            <person name="Fischer C."/>
            <person name="Ozouf-Costaz C."/>
            <person name="Bernot A."/>
            <person name="Nicaud S."/>
            <person name="Jaffe D."/>
            <person name="Fisher S."/>
            <person name="Lutfalla G."/>
            <person name="Dossat C."/>
            <person name="Segurens B."/>
            <person name="Dasilva C."/>
            <person name="Salanoubat M."/>
            <person name="Levy M."/>
            <person name="Boudet N."/>
            <person name="Castellano S."/>
            <person name="Anthouard V."/>
            <person name="Jubin C."/>
            <person name="Castelli V."/>
            <person name="Katinka M."/>
            <person name="Vacherie B."/>
            <person name="Biemont C."/>
            <person name="Skalli Z."/>
            <person name="Cattolico L."/>
            <person name="Poulain J."/>
            <person name="De Berardinis V."/>
            <person name="Cruaud C."/>
            <person name="Duprat S."/>
            <person name="Brottier P."/>
            <person name="Coutanceau J.-P."/>
            <person name="Gouzy J."/>
            <person name="Parra G."/>
            <person name="Lardier G."/>
            <person name="Chapple C."/>
            <person name="McKernan K.J."/>
            <person name="McEwan P."/>
            <person name="Bosak S."/>
            <person name="Kellis M."/>
            <person name="Volff J.-N."/>
            <person name="Guigo R."/>
            <person name="Zody M.C."/>
            <person name="Mesirov J."/>
            <person name="Lindblad-Toh K."/>
            <person name="Birren B."/>
            <person name="Nusbaum C."/>
            <person name="Kahn D."/>
            <person name="Robinson-Rechavi M."/>
            <person name="Laudet V."/>
            <person name="Schachter V."/>
            <person name="Quetier F."/>
            <person name="Saurin W."/>
            <person name="Scarpelli C."/>
            <person name="Wincker P."/>
            <person name="Lander E.S."/>
            <person name="Weissenbach J."/>
            <person name="Roest Crollius H."/>
        </authorList>
    </citation>
    <scope>NUCLEOTIDE SEQUENCE [LARGE SCALE GENOMIC DNA]</scope>
</reference>
<evidence type="ECO:0000259" key="6">
    <source>
        <dbReference type="Pfam" id="PF12413"/>
    </source>
</evidence>
<evidence type="ECO:0000256" key="2">
    <source>
        <dbReference type="ARBA" id="ARBA00023125"/>
    </source>
</evidence>
<dbReference type="PANTHER" id="PTHR24327:SF28">
    <property type="entry name" value="HOMEOBOX PROTEIN DLX-3"/>
    <property type="match status" value="1"/>
</dbReference>